<keyword evidence="4" id="KW-0808">Transferase</keyword>
<keyword evidence="3 10" id="KW-0328">Glycosyltransferase</keyword>
<dbReference type="Proteomes" id="UP000199598">
    <property type="component" value="Unassembled WGS sequence"/>
</dbReference>
<dbReference type="InterPro" id="IPR038731">
    <property type="entry name" value="RgtA/B/C-like"/>
</dbReference>
<protein>
    <submittedName>
        <fullName evidence="10">Dolichyl-phosphate-mannose-protein mannosyltransferase</fullName>
    </submittedName>
</protein>
<dbReference type="PANTHER" id="PTHR33908">
    <property type="entry name" value="MANNOSYLTRANSFERASE YKCB-RELATED"/>
    <property type="match status" value="1"/>
</dbReference>
<feature type="transmembrane region" description="Helical" evidence="8">
    <location>
        <begin position="345"/>
        <end position="365"/>
    </location>
</feature>
<accession>A0A1I3ZET1</accession>
<evidence type="ECO:0000259" key="9">
    <source>
        <dbReference type="Pfam" id="PF13231"/>
    </source>
</evidence>
<feature type="transmembrane region" description="Helical" evidence="8">
    <location>
        <begin position="291"/>
        <end position="309"/>
    </location>
</feature>
<dbReference type="Pfam" id="PF13231">
    <property type="entry name" value="PMT_2"/>
    <property type="match status" value="1"/>
</dbReference>
<keyword evidence="5 8" id="KW-0812">Transmembrane</keyword>
<feature type="transmembrane region" description="Helical" evidence="8">
    <location>
        <begin position="77"/>
        <end position="95"/>
    </location>
</feature>
<evidence type="ECO:0000313" key="11">
    <source>
        <dbReference type="Proteomes" id="UP000199598"/>
    </source>
</evidence>
<feature type="transmembrane region" description="Helical" evidence="8">
    <location>
        <begin position="315"/>
        <end position="333"/>
    </location>
</feature>
<feature type="domain" description="Glycosyltransferase RgtA/B/C/D-like" evidence="9">
    <location>
        <begin position="55"/>
        <end position="221"/>
    </location>
</feature>
<evidence type="ECO:0000313" key="10">
    <source>
        <dbReference type="EMBL" id="SFK42545.1"/>
    </source>
</evidence>
<gene>
    <name evidence="10" type="ORF">SAMN04488518_10559</name>
</gene>
<evidence type="ECO:0000256" key="4">
    <source>
        <dbReference type="ARBA" id="ARBA00022679"/>
    </source>
</evidence>
<comment type="subcellular location">
    <subcellularLocation>
        <location evidence="1">Cell membrane</location>
        <topology evidence="1">Multi-pass membrane protein</topology>
    </subcellularLocation>
</comment>
<feature type="transmembrane region" description="Helical" evidence="8">
    <location>
        <begin position="12"/>
        <end position="35"/>
    </location>
</feature>
<evidence type="ECO:0000256" key="5">
    <source>
        <dbReference type="ARBA" id="ARBA00022692"/>
    </source>
</evidence>
<dbReference type="GO" id="GO:0016757">
    <property type="term" value="F:glycosyltransferase activity"/>
    <property type="evidence" value="ECO:0007669"/>
    <property type="project" value="UniProtKB-KW"/>
</dbReference>
<dbReference type="EMBL" id="FOSK01000005">
    <property type="protein sequence ID" value="SFK42545.1"/>
    <property type="molecule type" value="Genomic_DNA"/>
</dbReference>
<keyword evidence="6 8" id="KW-1133">Transmembrane helix</keyword>
<dbReference type="PANTHER" id="PTHR33908:SF11">
    <property type="entry name" value="MEMBRANE PROTEIN"/>
    <property type="match status" value="1"/>
</dbReference>
<dbReference type="RefSeq" id="WP_159437960.1">
    <property type="nucleotide sequence ID" value="NZ_FOSK01000005.1"/>
</dbReference>
<evidence type="ECO:0000256" key="2">
    <source>
        <dbReference type="ARBA" id="ARBA00022475"/>
    </source>
</evidence>
<proteinExistence type="predicted"/>
<feature type="transmembrane region" description="Helical" evidence="8">
    <location>
        <begin position="203"/>
        <end position="223"/>
    </location>
</feature>
<evidence type="ECO:0000256" key="3">
    <source>
        <dbReference type="ARBA" id="ARBA00022676"/>
    </source>
</evidence>
<comment type="caution">
    <text evidence="10">The sequence shown here is derived from an EMBL/GenBank/DDBJ whole genome shotgun (WGS) entry which is preliminary data.</text>
</comment>
<feature type="transmembrane region" description="Helical" evidence="8">
    <location>
        <begin position="260"/>
        <end position="279"/>
    </location>
</feature>
<feature type="transmembrane region" description="Helical" evidence="8">
    <location>
        <begin position="107"/>
        <end position="129"/>
    </location>
</feature>
<reference evidence="10 11" key="1">
    <citation type="submission" date="2016-10" db="EMBL/GenBank/DDBJ databases">
        <authorList>
            <person name="Varghese N."/>
            <person name="Submissions S."/>
        </authorList>
    </citation>
    <scope>NUCLEOTIDE SEQUENCE [LARGE SCALE GENOMIC DNA]</scope>
    <source>
        <strain evidence="10 11">DSM 16392</strain>
    </source>
</reference>
<feature type="transmembrane region" description="Helical" evidence="8">
    <location>
        <begin position="166"/>
        <end position="191"/>
    </location>
</feature>
<keyword evidence="11" id="KW-1185">Reference proteome</keyword>
<dbReference type="InterPro" id="IPR050297">
    <property type="entry name" value="LipidA_mod_glycosyltrf_83"/>
</dbReference>
<sequence length="509" mass="56009">MIDRAVTPARVAIVIFIIVFAVTLARFYGAAMLGLGVDESYMVVMARHPSLSYFDHPPLTFWIVHATAWLTGSEAGFVLRTPFIAMSVISTLLLYQLTARFYGAKAGVWAIAWFSISPFFMLSAGSWVVPDGPMMLFLLIAASLLTPLLNPNTRHISDARWSAVGLAFGLALLSKYMAVLTGVGALLFLLTDRELRPLLRTRGPYIASAVALLVFSPVIWWNATNGWQSFGFQLSRSVTSAGFDLPVHLLNTGRMLLGQLAYLQPVTLIVGLWLVVRFFRTGEKTVSGRYFLCLAIVPIIVFNVVVLLSRNTLPHWPMAGYLFLFPLLGSWFAKLKSSSVVLAKHAFAASAALILIVVVLGGLHFKTGLLTRPLGFPPPRWDETIRAMDWFDAKDALITRGLLQNGEPTPLYTLNWIDGAKISYALNGLADVRALGSDPRHFGLLPKLTPESKVLIAGLLPYDDWETRLNRVRASLAGSFCEITQHKPITINRGGVPYRALFLLSASSC</sequence>
<organism evidence="10 11">
    <name type="scientific">Pseudovibrio ascidiaceicola</name>
    <dbReference type="NCBI Taxonomy" id="285279"/>
    <lineage>
        <taxon>Bacteria</taxon>
        <taxon>Pseudomonadati</taxon>
        <taxon>Pseudomonadota</taxon>
        <taxon>Alphaproteobacteria</taxon>
        <taxon>Hyphomicrobiales</taxon>
        <taxon>Stappiaceae</taxon>
        <taxon>Pseudovibrio</taxon>
    </lineage>
</organism>
<name>A0A1I3ZET1_9HYPH</name>
<keyword evidence="7 8" id="KW-0472">Membrane</keyword>
<keyword evidence="2" id="KW-1003">Cell membrane</keyword>
<evidence type="ECO:0000256" key="7">
    <source>
        <dbReference type="ARBA" id="ARBA00023136"/>
    </source>
</evidence>
<evidence type="ECO:0000256" key="6">
    <source>
        <dbReference type="ARBA" id="ARBA00022989"/>
    </source>
</evidence>
<evidence type="ECO:0000256" key="1">
    <source>
        <dbReference type="ARBA" id="ARBA00004651"/>
    </source>
</evidence>
<evidence type="ECO:0000256" key="8">
    <source>
        <dbReference type="SAM" id="Phobius"/>
    </source>
</evidence>